<evidence type="ECO:0000256" key="4">
    <source>
        <dbReference type="ARBA" id="ARBA00047317"/>
    </source>
</evidence>
<reference evidence="8 9" key="1">
    <citation type="submission" date="2023-11" db="EMBL/GenBank/DDBJ databases">
        <authorList>
            <person name="Val-Calvo J."/>
            <person name="Scortti M."/>
            <person name="Vazquez-Boland J."/>
        </authorList>
    </citation>
    <scope>NUCLEOTIDE SEQUENCE [LARGE SCALE GENOMIC DNA]</scope>
    <source>
        <strain evidence="8 9">PAM 2766</strain>
    </source>
</reference>
<evidence type="ECO:0000256" key="1">
    <source>
        <dbReference type="ARBA" id="ARBA00002901"/>
    </source>
</evidence>
<dbReference type="Pfam" id="PF03453">
    <property type="entry name" value="MoeA_N"/>
    <property type="match status" value="1"/>
</dbReference>
<dbReference type="SUPFAM" id="SSF53448">
    <property type="entry name" value="Nucleotide-diphospho-sugar transferases"/>
    <property type="match status" value="1"/>
</dbReference>
<gene>
    <name evidence="8" type="ORF">ABEU20_003619</name>
</gene>
<dbReference type="SUPFAM" id="SSF63882">
    <property type="entry name" value="MoeA N-terminal region -like"/>
    <property type="match status" value="1"/>
</dbReference>
<name>A0ABW9FI95_9NOCA</name>
<evidence type="ECO:0000256" key="5">
    <source>
        <dbReference type="RuleBase" id="RU365090"/>
    </source>
</evidence>
<dbReference type="Gene3D" id="3.90.550.10">
    <property type="entry name" value="Spore Coat Polysaccharide Biosynthesis Protein SpsA, Chain A"/>
    <property type="match status" value="1"/>
</dbReference>
<feature type="domain" description="MoaB/Mog" evidence="7">
    <location>
        <begin position="380"/>
        <end position="517"/>
    </location>
</feature>
<dbReference type="InterPro" id="IPR025877">
    <property type="entry name" value="MobA-like_NTP_Trfase"/>
</dbReference>
<dbReference type="GO" id="GO:0016740">
    <property type="term" value="F:transferase activity"/>
    <property type="evidence" value="ECO:0007669"/>
    <property type="project" value="UniProtKB-KW"/>
</dbReference>
<keyword evidence="5" id="KW-0479">Metal-binding</keyword>
<dbReference type="EMBL" id="JBDLNV010000005">
    <property type="protein sequence ID" value="MFM1725024.1"/>
    <property type="molecule type" value="Genomic_DNA"/>
</dbReference>
<sequence>MRQHWLMTTFGHPGNPTDAIVLAGGRATRMGGIDKPALVVAGRRMLDTALDAVATCDRIVVVGPHRADLSPSIVQAQESPAGAGPVAALAAGLAALDDRPDGLVIVLAADLPSLDRATVTALATSLSDAPDAEAAFAVDEAGRLQFLLSAWRRSALAARLGALTDLENLPMRTLVPDRHVTLECAGVADCDTMADLERARVAGVPGPMDVEEARAAIRNTIVPLPIHETALVGALGATLAAPLVAAEALPRFDVSAMDGYAVAGRGPWRLHTEIRYAGSSTDLALTDGDAVRIATGAHVPSGATAVIRDEFVDVASDSVGKLVVRRPDTPERDDTRRRGEDWQPGHHLAEPGAAVTPMLVSAAASAEVTGARVRGPVRAHVVVTGDEIRRDGPLRDGQTRDSLGPVLPDMLRHCGVHTVTNTHLRDTADGFDALFEGARDTDVIVVVGATGGGAADQLRDALLRAGARIVVGRVRCRPGGSQVTATLPDGRVVLGLPGNPLAAVATLLMVVPAIVDGLTARTPIVPLTGAVTNASEAGAPVTRIVPVARHVDGTWRADTMVRTAHLAGLIGRDALALLPPRPVDGQRVELLSLPG</sequence>
<dbReference type="InterPro" id="IPR036425">
    <property type="entry name" value="MoaB/Mog-like_dom_sf"/>
</dbReference>
<comment type="cofactor">
    <cofactor evidence="5">
        <name>Mg(2+)</name>
        <dbReference type="ChEBI" id="CHEBI:18420"/>
    </cofactor>
</comment>
<dbReference type="Pfam" id="PF00994">
    <property type="entry name" value="MoCF_biosynth"/>
    <property type="match status" value="1"/>
</dbReference>
<dbReference type="InterPro" id="IPR029044">
    <property type="entry name" value="Nucleotide-diphossugar_trans"/>
</dbReference>
<evidence type="ECO:0000313" key="9">
    <source>
        <dbReference type="Proteomes" id="UP001629745"/>
    </source>
</evidence>
<dbReference type="SUPFAM" id="SSF53218">
    <property type="entry name" value="Molybdenum cofactor biosynthesis proteins"/>
    <property type="match status" value="1"/>
</dbReference>
<comment type="similarity">
    <text evidence="2 5">Belongs to the MoeA family.</text>
</comment>
<dbReference type="EC" id="2.10.1.1" evidence="5"/>
<dbReference type="SMART" id="SM00852">
    <property type="entry name" value="MoCF_biosynth"/>
    <property type="match status" value="1"/>
</dbReference>
<dbReference type="Proteomes" id="UP001629745">
    <property type="component" value="Unassembled WGS sequence"/>
</dbReference>
<comment type="caution">
    <text evidence="8">The sequence shown here is derived from an EMBL/GenBank/DDBJ whole genome shotgun (WGS) entry which is preliminary data.</text>
</comment>
<evidence type="ECO:0000313" key="8">
    <source>
        <dbReference type="EMBL" id="MFM1725024.1"/>
    </source>
</evidence>
<dbReference type="InterPro" id="IPR001453">
    <property type="entry name" value="MoaB/Mog_dom"/>
</dbReference>
<evidence type="ECO:0000256" key="6">
    <source>
        <dbReference type="SAM" id="MobiDB-lite"/>
    </source>
</evidence>
<dbReference type="PANTHER" id="PTHR10192">
    <property type="entry name" value="MOLYBDOPTERIN BIOSYNTHESIS PROTEIN"/>
    <property type="match status" value="1"/>
</dbReference>
<protein>
    <recommendedName>
        <fullName evidence="5">Molybdopterin molybdenumtransferase</fullName>
        <ecNumber evidence="5">2.10.1.1</ecNumber>
    </recommendedName>
</protein>
<dbReference type="InterPro" id="IPR038987">
    <property type="entry name" value="MoeA-like"/>
</dbReference>
<dbReference type="Gene3D" id="3.90.105.10">
    <property type="entry name" value="Molybdopterin biosynthesis moea protein, domain 2"/>
    <property type="match status" value="1"/>
</dbReference>
<keyword evidence="5" id="KW-0460">Magnesium</keyword>
<comment type="function">
    <text evidence="1 5">Catalyzes the insertion of molybdate into adenylated molybdopterin with the concomitant release of AMP.</text>
</comment>
<dbReference type="Gene3D" id="3.40.980.10">
    <property type="entry name" value="MoaB/Mog-like domain"/>
    <property type="match status" value="1"/>
</dbReference>
<feature type="region of interest" description="Disordered" evidence="6">
    <location>
        <begin position="326"/>
        <end position="347"/>
    </location>
</feature>
<keyword evidence="9" id="KW-1185">Reference proteome</keyword>
<dbReference type="Pfam" id="PF12804">
    <property type="entry name" value="NTP_transf_3"/>
    <property type="match status" value="1"/>
</dbReference>
<dbReference type="InterPro" id="IPR005110">
    <property type="entry name" value="MoeA_linker/N"/>
</dbReference>
<keyword evidence="3 5" id="KW-0500">Molybdenum</keyword>
<organism evidence="8 9">
    <name type="scientific">Rhodococcus parequi</name>
    <dbReference type="NCBI Taxonomy" id="3137122"/>
    <lineage>
        <taxon>Bacteria</taxon>
        <taxon>Bacillati</taxon>
        <taxon>Actinomycetota</taxon>
        <taxon>Actinomycetes</taxon>
        <taxon>Mycobacteriales</taxon>
        <taxon>Nocardiaceae</taxon>
        <taxon>Rhodococcus</taxon>
    </lineage>
</organism>
<keyword evidence="5" id="KW-0501">Molybdenum cofactor biosynthesis</keyword>
<comment type="pathway">
    <text evidence="5">Cofactor biosynthesis; molybdopterin biosynthesis.</text>
</comment>
<accession>A0ABW9FI95</accession>
<evidence type="ECO:0000259" key="7">
    <source>
        <dbReference type="SMART" id="SM00852"/>
    </source>
</evidence>
<dbReference type="PANTHER" id="PTHR10192:SF5">
    <property type="entry name" value="GEPHYRIN"/>
    <property type="match status" value="1"/>
</dbReference>
<evidence type="ECO:0000256" key="2">
    <source>
        <dbReference type="ARBA" id="ARBA00010763"/>
    </source>
</evidence>
<proteinExistence type="inferred from homology"/>
<comment type="catalytic activity">
    <reaction evidence="4">
        <text>adenylyl-molybdopterin + molybdate = Mo-molybdopterin + AMP + H(+)</text>
        <dbReference type="Rhea" id="RHEA:35047"/>
        <dbReference type="ChEBI" id="CHEBI:15378"/>
        <dbReference type="ChEBI" id="CHEBI:36264"/>
        <dbReference type="ChEBI" id="CHEBI:62727"/>
        <dbReference type="ChEBI" id="CHEBI:71302"/>
        <dbReference type="ChEBI" id="CHEBI:456215"/>
        <dbReference type="EC" id="2.10.1.1"/>
    </reaction>
</comment>
<keyword evidence="5 8" id="KW-0808">Transferase</keyword>
<dbReference type="Gene3D" id="2.170.190.11">
    <property type="entry name" value="Molybdopterin biosynthesis moea protein, domain 3"/>
    <property type="match status" value="1"/>
</dbReference>
<dbReference type="InterPro" id="IPR036135">
    <property type="entry name" value="MoeA_linker/N_sf"/>
</dbReference>
<evidence type="ECO:0000256" key="3">
    <source>
        <dbReference type="ARBA" id="ARBA00022505"/>
    </source>
</evidence>